<evidence type="ECO:0000256" key="5">
    <source>
        <dbReference type="ARBA" id="ARBA00022741"/>
    </source>
</evidence>
<evidence type="ECO:0000256" key="1">
    <source>
        <dbReference type="ARBA" id="ARBA00004761"/>
    </source>
</evidence>
<gene>
    <name evidence="10" type="ORF">IHBHHGIJ_00464</name>
    <name evidence="11" type="ORF">KFEGEMFD_00686</name>
</gene>
<dbReference type="GO" id="GO:0046316">
    <property type="term" value="F:gluconokinase activity"/>
    <property type="evidence" value="ECO:0007669"/>
    <property type="project" value="UniProtKB-EC"/>
</dbReference>
<dbReference type="PANTHER" id="PTHR43442">
    <property type="entry name" value="GLUCONOKINASE-RELATED"/>
    <property type="match status" value="1"/>
</dbReference>
<comment type="catalytic activity">
    <reaction evidence="8 9">
        <text>D-gluconate + ATP = 6-phospho-D-gluconate + ADP + H(+)</text>
        <dbReference type="Rhea" id="RHEA:19433"/>
        <dbReference type="ChEBI" id="CHEBI:15378"/>
        <dbReference type="ChEBI" id="CHEBI:18391"/>
        <dbReference type="ChEBI" id="CHEBI:30616"/>
        <dbReference type="ChEBI" id="CHEBI:58759"/>
        <dbReference type="ChEBI" id="CHEBI:456216"/>
        <dbReference type="EC" id="2.7.1.12"/>
    </reaction>
</comment>
<keyword evidence="6 9" id="KW-0418">Kinase</keyword>
<sequence length="162" mass="17619">MILVVCGVSGTGKSTIGRLLAKAFSLPFYDADDFHSTANIQKMGRGISLTDEDRKPWLDFLADNIALWEGKSGAVLACSALKETYRVILSSKCSTDIDWVYLVGSETILLDRLASRQGHFFNPLLLGSQLAALELPEDSCCFDVTPPPSEIVNSIVAALKHK</sequence>
<evidence type="ECO:0000313" key="13">
    <source>
        <dbReference type="Proteomes" id="UP000439591"/>
    </source>
</evidence>
<comment type="similarity">
    <text evidence="2 9">Belongs to the gluconokinase GntK/GntV family.</text>
</comment>
<evidence type="ECO:0000256" key="9">
    <source>
        <dbReference type="RuleBase" id="RU363066"/>
    </source>
</evidence>
<protein>
    <recommendedName>
        <fullName evidence="3 9">Gluconokinase</fullName>
        <ecNumber evidence="3 9">2.7.1.12</ecNumber>
    </recommendedName>
</protein>
<organism evidence="11 13">
    <name type="scientific">Zhongshania aliphaticivorans</name>
    <dbReference type="NCBI Taxonomy" id="1470434"/>
    <lineage>
        <taxon>Bacteria</taxon>
        <taxon>Pseudomonadati</taxon>
        <taxon>Pseudomonadota</taxon>
        <taxon>Gammaproteobacteria</taxon>
        <taxon>Cellvibrionales</taxon>
        <taxon>Spongiibacteraceae</taxon>
        <taxon>Zhongshania</taxon>
    </lineage>
</organism>
<evidence type="ECO:0000256" key="4">
    <source>
        <dbReference type="ARBA" id="ARBA00022679"/>
    </source>
</evidence>
<evidence type="ECO:0000256" key="7">
    <source>
        <dbReference type="ARBA" id="ARBA00022840"/>
    </source>
</evidence>
<dbReference type="SUPFAM" id="SSF52540">
    <property type="entry name" value="P-loop containing nucleoside triphosphate hydrolases"/>
    <property type="match status" value="1"/>
</dbReference>
<dbReference type="InterPro" id="IPR031322">
    <property type="entry name" value="Shikimate/glucono_kinase"/>
</dbReference>
<reference evidence="12 13" key="1">
    <citation type="submission" date="2019-11" db="EMBL/GenBank/DDBJ databases">
        <authorList>
            <person name="Holert J."/>
        </authorList>
    </citation>
    <scope>NUCLEOTIDE SEQUENCE [LARGE SCALE GENOMIC DNA]</scope>
    <source>
        <strain evidence="11">BC3_2A</strain>
        <strain evidence="10">SB11_1A</strain>
    </source>
</reference>
<evidence type="ECO:0000256" key="6">
    <source>
        <dbReference type="ARBA" id="ARBA00022777"/>
    </source>
</evidence>
<dbReference type="Gene3D" id="3.40.50.300">
    <property type="entry name" value="P-loop containing nucleotide triphosphate hydrolases"/>
    <property type="match status" value="1"/>
</dbReference>
<name>A0A5S9N4L1_9GAMM</name>
<dbReference type="EMBL" id="CACSIM010000001">
    <property type="protein sequence ID" value="CAA0083983.1"/>
    <property type="molecule type" value="Genomic_DNA"/>
</dbReference>
<dbReference type="Proteomes" id="UP000439591">
    <property type="component" value="Unassembled WGS sequence"/>
</dbReference>
<keyword evidence="5 9" id="KW-0547">Nucleotide-binding</keyword>
<dbReference type="NCBIfam" id="TIGR01313">
    <property type="entry name" value="therm_gnt_kin"/>
    <property type="match status" value="1"/>
</dbReference>
<dbReference type="EMBL" id="CACSIK010000001">
    <property type="protein sequence ID" value="CAA0082803.1"/>
    <property type="molecule type" value="Genomic_DNA"/>
</dbReference>
<comment type="pathway">
    <text evidence="1">Carbohydrate acid metabolism.</text>
</comment>
<accession>A0A5S9N4L1</accession>
<evidence type="ECO:0000313" key="11">
    <source>
        <dbReference type="EMBL" id="CAA0083983.1"/>
    </source>
</evidence>
<dbReference type="AlphaFoldDB" id="A0A5S9N4L1"/>
<dbReference type="InterPro" id="IPR006001">
    <property type="entry name" value="Therm_gnt_kin"/>
</dbReference>
<evidence type="ECO:0000256" key="2">
    <source>
        <dbReference type="ARBA" id="ARBA00008420"/>
    </source>
</evidence>
<proteinExistence type="inferred from homology"/>
<dbReference type="Pfam" id="PF01202">
    <property type="entry name" value="SKI"/>
    <property type="match status" value="1"/>
</dbReference>
<dbReference type="InterPro" id="IPR027417">
    <property type="entry name" value="P-loop_NTPase"/>
</dbReference>
<dbReference type="GO" id="GO:0005524">
    <property type="term" value="F:ATP binding"/>
    <property type="evidence" value="ECO:0007669"/>
    <property type="project" value="UniProtKB-KW"/>
</dbReference>
<evidence type="ECO:0000256" key="8">
    <source>
        <dbReference type="ARBA" id="ARBA00048090"/>
    </source>
</evidence>
<evidence type="ECO:0000313" key="10">
    <source>
        <dbReference type="EMBL" id="CAA0082803.1"/>
    </source>
</evidence>
<dbReference type="GO" id="GO:0005737">
    <property type="term" value="C:cytoplasm"/>
    <property type="evidence" value="ECO:0007669"/>
    <property type="project" value="TreeGrafter"/>
</dbReference>
<dbReference type="GO" id="GO:0005975">
    <property type="term" value="P:carbohydrate metabolic process"/>
    <property type="evidence" value="ECO:0007669"/>
    <property type="project" value="InterPro"/>
</dbReference>
<dbReference type="EC" id="2.7.1.12" evidence="3 9"/>
<evidence type="ECO:0000313" key="12">
    <source>
        <dbReference type="Proteomes" id="UP000435877"/>
    </source>
</evidence>
<dbReference type="PANTHER" id="PTHR43442:SF3">
    <property type="entry name" value="GLUCONOKINASE-RELATED"/>
    <property type="match status" value="1"/>
</dbReference>
<keyword evidence="4 9" id="KW-0808">Transferase</keyword>
<keyword evidence="7 9" id="KW-0067">ATP-binding</keyword>
<keyword evidence="12" id="KW-1185">Reference proteome</keyword>
<dbReference type="RefSeq" id="WP_159267156.1">
    <property type="nucleotide sequence ID" value="NZ_CACSIK010000001.1"/>
</dbReference>
<evidence type="ECO:0000256" key="3">
    <source>
        <dbReference type="ARBA" id="ARBA00012054"/>
    </source>
</evidence>
<dbReference type="OrthoDB" id="9795716at2"/>
<dbReference type="CDD" id="cd02021">
    <property type="entry name" value="GntK"/>
    <property type="match status" value="1"/>
</dbReference>
<dbReference type="Proteomes" id="UP000435877">
    <property type="component" value="Unassembled WGS sequence"/>
</dbReference>